<keyword evidence="3" id="KW-1185">Reference proteome</keyword>
<feature type="domain" description="Tubby C-terminal" evidence="1">
    <location>
        <begin position="101"/>
        <end position="317"/>
    </location>
</feature>
<organism evidence="2 3">
    <name type="scientific">Paramecium octaurelia</name>
    <dbReference type="NCBI Taxonomy" id="43137"/>
    <lineage>
        <taxon>Eukaryota</taxon>
        <taxon>Sar</taxon>
        <taxon>Alveolata</taxon>
        <taxon>Ciliophora</taxon>
        <taxon>Intramacronucleata</taxon>
        <taxon>Oligohymenophorea</taxon>
        <taxon>Peniculida</taxon>
        <taxon>Parameciidae</taxon>
        <taxon>Paramecium</taxon>
    </lineage>
</organism>
<dbReference type="EMBL" id="CAJJDP010000048">
    <property type="protein sequence ID" value="CAD8166309.1"/>
    <property type="molecule type" value="Genomic_DNA"/>
</dbReference>
<dbReference type="PANTHER" id="PTHR16517">
    <property type="entry name" value="TUBBY-RELATED"/>
    <property type="match status" value="1"/>
</dbReference>
<dbReference type="PANTHER" id="PTHR16517:SF7">
    <property type="entry name" value="PROTEIN KING TUBBY"/>
    <property type="match status" value="1"/>
</dbReference>
<reference evidence="2" key="1">
    <citation type="submission" date="2021-01" db="EMBL/GenBank/DDBJ databases">
        <authorList>
            <consortium name="Genoscope - CEA"/>
            <person name="William W."/>
        </authorList>
    </citation>
    <scope>NUCLEOTIDE SEQUENCE</scope>
</reference>
<sequence length="323" mass="37700">MNKSIILQIFSGSKSNQIQSQDYINIPKFGSNDSQTLLKEMSKNQDKNEESGKVQFSVQYSVFENEIEKDSTENLGQGNKLAYPNPIKQIRIPFDKVQFILQPIINEGILQCQIRKIRFSNQNSKYEMSIFDYPMLTAEQVDAKQKKKIIFKSSGINYFAGKLKWDKYGQNFIFLDNKINPKKCSTISMHRLCIGGANYQKNGLKKPHKIRVYLPEITQSNQMFEYRQQKFQYFESKPKNFQEFQNREAEYCPEAKMFVLPFYNRALIASSKNLQLCQKDNNKVFFLLGKIDKGLYNLDFQWPISPLQAFQIAMSCFVSRATD</sequence>
<dbReference type="OrthoDB" id="8775810at2759"/>
<dbReference type="AlphaFoldDB" id="A0A8S1URR9"/>
<gene>
    <name evidence="2" type="ORF">POCTA_138.1.T0480091</name>
</gene>
<dbReference type="Proteomes" id="UP000683925">
    <property type="component" value="Unassembled WGS sequence"/>
</dbReference>
<dbReference type="InterPro" id="IPR000007">
    <property type="entry name" value="Tubby_C"/>
</dbReference>
<evidence type="ECO:0000259" key="1">
    <source>
        <dbReference type="Pfam" id="PF01167"/>
    </source>
</evidence>
<proteinExistence type="predicted"/>
<evidence type="ECO:0000313" key="3">
    <source>
        <dbReference type="Proteomes" id="UP000683925"/>
    </source>
</evidence>
<name>A0A8S1URR9_PAROT</name>
<dbReference type="Pfam" id="PF01167">
    <property type="entry name" value="Tub"/>
    <property type="match status" value="1"/>
</dbReference>
<protein>
    <recommendedName>
        <fullName evidence="1">Tubby C-terminal domain-containing protein</fullName>
    </recommendedName>
</protein>
<comment type="caution">
    <text evidence="2">The sequence shown here is derived from an EMBL/GenBank/DDBJ whole genome shotgun (WGS) entry which is preliminary data.</text>
</comment>
<accession>A0A8S1URR9</accession>
<evidence type="ECO:0000313" key="2">
    <source>
        <dbReference type="EMBL" id="CAD8166309.1"/>
    </source>
</evidence>